<evidence type="ECO:0000313" key="3">
    <source>
        <dbReference type="EMBL" id="AEI37788.1"/>
    </source>
</evidence>
<reference evidence="3 4" key="1">
    <citation type="journal article" date="2011" name="J. Bacteriol.">
        <title>Genome sequence of the ethanol-producing Zymomonas mobilis subsp. pomaceae lectotype strain ATCC 29192.</title>
        <authorList>
            <person name="Kouvelis V.N."/>
            <person name="Davenport K.W."/>
            <person name="Brettin T.S."/>
            <person name="Bruce D."/>
            <person name="Detter C."/>
            <person name="Han C.S."/>
            <person name="Nolan M."/>
            <person name="Tapia R."/>
            <person name="Damoulaki A."/>
            <person name="Kyrpides N.C."/>
            <person name="Typas M.A."/>
            <person name="Pappas K.M."/>
        </authorList>
    </citation>
    <scope>NUCLEOTIDE SEQUENCE [LARGE SCALE GENOMIC DNA]</scope>
    <source>
        <strain evidence="4">ATCC 29192 / DSM 22645 / JCM 10191 / CCUG 17912 / NBRC 13757 / NCIMB 11200 / NRRL B-4491 / Barker I</strain>
    </source>
</reference>
<name>F8ESL3_ZYMMT</name>
<proteinExistence type="predicted"/>
<evidence type="ECO:0000256" key="2">
    <source>
        <dbReference type="SAM" id="Phobius"/>
    </source>
</evidence>
<sequence length="259" mass="28316">MTTTQLIALGALVVVLAIAVIVAFLATRRQKPIKVTEEKQDTQPPKLQRTFEPVVQPPAYQNSPLAEKEKQPVVSEKASPSEAYKTKPSSKEVISDKKLTSATPVSEDTVKPVEPTPPLTKTPVKKPETESSEESPKKDDIKSSPITDTQAPKKAVEAKKDIKAEVHTPTVPTDSNSATADKLTLIKGLGPKANKILIGMGINRFSQIAAWSQEDILRIDPQMGAFSGRIEREHWVEQAQLLADNNIEAFEAKFGALHR</sequence>
<evidence type="ECO:0000313" key="4">
    <source>
        <dbReference type="Proteomes" id="UP000000491"/>
    </source>
</evidence>
<gene>
    <name evidence="3" type="ordered locus">Zymop_0889</name>
</gene>
<dbReference type="Proteomes" id="UP000000491">
    <property type="component" value="Chromosome"/>
</dbReference>
<keyword evidence="2" id="KW-0472">Membrane</keyword>
<dbReference type="AlphaFoldDB" id="F8ESL3"/>
<protein>
    <submittedName>
        <fullName evidence="3">Uncharacterized protein</fullName>
    </submittedName>
</protein>
<feature type="compositionally biased region" description="Basic and acidic residues" evidence="1">
    <location>
        <begin position="125"/>
        <end position="142"/>
    </location>
</feature>
<feature type="compositionally biased region" description="Basic and acidic residues" evidence="1">
    <location>
        <begin position="89"/>
        <end position="99"/>
    </location>
</feature>
<feature type="compositionally biased region" description="Basic and acidic residues" evidence="1">
    <location>
        <begin position="154"/>
        <end position="163"/>
    </location>
</feature>
<keyword evidence="2" id="KW-0812">Transmembrane</keyword>
<dbReference type="PATRIC" id="fig|579138.3.peg.934"/>
<organism evidence="3 4">
    <name type="scientific">Zymomonas mobilis subsp. pomaceae (strain ATCC 29192 / DSM 22645 / JCM 10191 / CCUG 17912 / NBRC 13757 / NCIMB 11200 / NRRL B-4491 / Barker I)</name>
    <dbReference type="NCBI Taxonomy" id="579138"/>
    <lineage>
        <taxon>Bacteria</taxon>
        <taxon>Pseudomonadati</taxon>
        <taxon>Pseudomonadota</taxon>
        <taxon>Alphaproteobacteria</taxon>
        <taxon>Sphingomonadales</taxon>
        <taxon>Zymomonadaceae</taxon>
        <taxon>Zymomonas</taxon>
    </lineage>
</organism>
<dbReference type="eggNOG" id="COG3743">
    <property type="taxonomic scope" value="Bacteria"/>
</dbReference>
<evidence type="ECO:0000256" key="1">
    <source>
        <dbReference type="SAM" id="MobiDB-lite"/>
    </source>
</evidence>
<feature type="region of interest" description="Disordered" evidence="1">
    <location>
        <begin position="36"/>
        <end position="163"/>
    </location>
</feature>
<accession>F8ESL3</accession>
<keyword evidence="2" id="KW-1133">Transmembrane helix</keyword>
<feature type="transmembrane region" description="Helical" evidence="2">
    <location>
        <begin position="6"/>
        <end position="26"/>
    </location>
</feature>
<dbReference type="EMBL" id="CP002865">
    <property type="protein sequence ID" value="AEI37788.1"/>
    <property type="molecule type" value="Genomic_DNA"/>
</dbReference>
<dbReference type="RefSeq" id="WP_013934184.1">
    <property type="nucleotide sequence ID" value="NC_015709.1"/>
</dbReference>
<dbReference type="STRING" id="579138.Zymop_0889"/>
<dbReference type="HOGENOM" id="CLU_070816_0_0_5"/>
<dbReference type="KEGG" id="zmp:Zymop_0889"/>